<dbReference type="PANTHER" id="PTHR38113:SF2">
    <property type="entry name" value="DUF2293 DOMAIN-CONTAINING PROTEIN"/>
    <property type="match status" value="1"/>
</dbReference>
<dbReference type="PANTHER" id="PTHR38113">
    <property type="match status" value="1"/>
</dbReference>
<feature type="compositionally biased region" description="Basic and acidic residues" evidence="1">
    <location>
        <begin position="35"/>
        <end position="44"/>
    </location>
</feature>
<dbReference type="OrthoDB" id="5381833at2759"/>
<feature type="compositionally biased region" description="Low complexity" evidence="1">
    <location>
        <begin position="271"/>
        <end position="283"/>
    </location>
</feature>
<name>A0A9W9FH69_9EURO</name>
<dbReference type="InterPro" id="IPR018744">
    <property type="entry name" value="DUF2293"/>
</dbReference>
<feature type="region of interest" description="Disordered" evidence="1">
    <location>
        <begin position="1"/>
        <end position="58"/>
    </location>
</feature>
<proteinExistence type="predicted"/>
<dbReference type="AlphaFoldDB" id="A0A9W9FH69"/>
<feature type="compositionally biased region" description="Basic residues" evidence="1">
    <location>
        <begin position="1"/>
        <end position="23"/>
    </location>
</feature>
<evidence type="ECO:0000313" key="3">
    <source>
        <dbReference type="EMBL" id="KAJ5100045.1"/>
    </source>
</evidence>
<accession>A0A9W9FH69</accession>
<dbReference type="GeneID" id="81358518"/>
<dbReference type="Pfam" id="PF10056">
    <property type="entry name" value="DUF2293"/>
    <property type="match status" value="1"/>
</dbReference>
<dbReference type="RefSeq" id="XP_056475698.1">
    <property type="nucleotide sequence ID" value="XM_056619539.1"/>
</dbReference>
<protein>
    <recommendedName>
        <fullName evidence="2">DUF2293 domain-containing protein</fullName>
    </recommendedName>
</protein>
<evidence type="ECO:0000256" key="1">
    <source>
        <dbReference type="SAM" id="MobiDB-lite"/>
    </source>
</evidence>
<organism evidence="3 4">
    <name type="scientific">Penicillium argentinense</name>
    <dbReference type="NCBI Taxonomy" id="1131581"/>
    <lineage>
        <taxon>Eukaryota</taxon>
        <taxon>Fungi</taxon>
        <taxon>Dikarya</taxon>
        <taxon>Ascomycota</taxon>
        <taxon>Pezizomycotina</taxon>
        <taxon>Eurotiomycetes</taxon>
        <taxon>Eurotiomycetidae</taxon>
        <taxon>Eurotiales</taxon>
        <taxon>Aspergillaceae</taxon>
        <taxon>Penicillium</taxon>
    </lineage>
</organism>
<reference evidence="3" key="2">
    <citation type="journal article" date="2023" name="IMA Fungus">
        <title>Comparative genomic study of the Penicillium genus elucidates a diverse pangenome and 15 lateral gene transfer events.</title>
        <authorList>
            <person name="Petersen C."/>
            <person name="Sorensen T."/>
            <person name="Nielsen M.R."/>
            <person name="Sondergaard T.E."/>
            <person name="Sorensen J.L."/>
            <person name="Fitzpatrick D.A."/>
            <person name="Frisvad J.C."/>
            <person name="Nielsen K.L."/>
        </authorList>
    </citation>
    <scope>NUCLEOTIDE SEQUENCE</scope>
    <source>
        <strain evidence="3">IBT 30761</strain>
    </source>
</reference>
<evidence type="ECO:0000313" key="4">
    <source>
        <dbReference type="Proteomes" id="UP001149074"/>
    </source>
</evidence>
<comment type="caution">
    <text evidence="3">The sequence shown here is derived from an EMBL/GenBank/DDBJ whole genome shotgun (WGS) entry which is preliminary data.</text>
</comment>
<feature type="region of interest" description="Disordered" evidence="1">
    <location>
        <begin position="257"/>
        <end position="283"/>
    </location>
</feature>
<sequence>MPPKRNASRKVGAKKNRRKKNRPGRGGPLHSLLGEADRMPHSDLSRPLPQKQKLTPKTRGKQVFILESDDPLEKNVMQNSKMPDGYAFAPKGNVYITRNCRTKTKESGKMVYTVWDKAGRRNFGIRVPDPIHKEVLQMADATAESRAKAVESRDTKTMSRARALLCQEFPSMPDDDLESVLNHAFLKGSRRVGRTEMVTDKTKASLAVEAHIRHVHTSYDAILQNGTNRVNARKQVLPRVQAIKEAWETRSNKLLEQSLPVRPAPKERSKSPPISVRSSRSPSLESLASLESLVSLESSESLVEL</sequence>
<keyword evidence="4" id="KW-1185">Reference proteome</keyword>
<reference evidence="3" key="1">
    <citation type="submission" date="2022-11" db="EMBL/GenBank/DDBJ databases">
        <authorList>
            <person name="Petersen C."/>
        </authorList>
    </citation>
    <scope>NUCLEOTIDE SEQUENCE</scope>
    <source>
        <strain evidence="3">IBT 30761</strain>
    </source>
</reference>
<feature type="domain" description="DUF2293" evidence="2">
    <location>
        <begin position="166"/>
        <end position="248"/>
    </location>
</feature>
<evidence type="ECO:0000259" key="2">
    <source>
        <dbReference type="Pfam" id="PF10056"/>
    </source>
</evidence>
<gene>
    <name evidence="3" type="ORF">N7532_007046</name>
</gene>
<dbReference type="EMBL" id="JAPQKI010000005">
    <property type="protein sequence ID" value="KAJ5100045.1"/>
    <property type="molecule type" value="Genomic_DNA"/>
</dbReference>
<dbReference type="Proteomes" id="UP001149074">
    <property type="component" value="Unassembled WGS sequence"/>
</dbReference>